<dbReference type="InterPro" id="IPR016024">
    <property type="entry name" value="ARM-type_fold"/>
</dbReference>
<comment type="caution">
    <text evidence="2">The sequence shown here is derived from an EMBL/GenBank/DDBJ whole genome shotgun (WGS) entry which is preliminary data.</text>
</comment>
<sequence length="117" mass="13236">MSTTSPSSDRWTPKLEGIQAVLELIQLFASSDNKKQHEAYVRQEKLQSNDDFAAYCARVFIEESKNVELRQSAGLMMKRCLQQKMAELPDPVIRACQEMLLKGVGDNDEAIRRTAST</sequence>
<dbReference type="InterPro" id="IPR011989">
    <property type="entry name" value="ARM-like"/>
</dbReference>
<name>X6NRM5_RETFI</name>
<feature type="domain" description="Importin N-terminal" evidence="1">
    <location>
        <begin position="44"/>
        <end position="85"/>
    </location>
</feature>
<evidence type="ECO:0000259" key="1">
    <source>
        <dbReference type="Pfam" id="PF03810"/>
    </source>
</evidence>
<dbReference type="OrthoDB" id="951172at2759"/>
<gene>
    <name evidence="2" type="ORF">RFI_08452</name>
</gene>
<dbReference type="EMBL" id="ASPP01006531">
    <property type="protein sequence ID" value="ETO28676.1"/>
    <property type="molecule type" value="Genomic_DNA"/>
</dbReference>
<dbReference type="InterPro" id="IPR001494">
    <property type="entry name" value="Importin-beta_N"/>
</dbReference>
<dbReference type="GO" id="GO:0031267">
    <property type="term" value="F:small GTPase binding"/>
    <property type="evidence" value="ECO:0007669"/>
    <property type="project" value="InterPro"/>
</dbReference>
<dbReference type="AlphaFoldDB" id="X6NRM5"/>
<proteinExistence type="predicted"/>
<protein>
    <submittedName>
        <fullName evidence="2">Transportin</fullName>
    </submittedName>
</protein>
<dbReference type="SUPFAM" id="SSF48371">
    <property type="entry name" value="ARM repeat"/>
    <property type="match status" value="1"/>
</dbReference>
<dbReference type="GO" id="GO:0006886">
    <property type="term" value="P:intracellular protein transport"/>
    <property type="evidence" value="ECO:0007669"/>
    <property type="project" value="InterPro"/>
</dbReference>
<keyword evidence="3" id="KW-1185">Reference proteome</keyword>
<organism evidence="2 3">
    <name type="scientific">Reticulomyxa filosa</name>
    <dbReference type="NCBI Taxonomy" id="46433"/>
    <lineage>
        <taxon>Eukaryota</taxon>
        <taxon>Sar</taxon>
        <taxon>Rhizaria</taxon>
        <taxon>Retaria</taxon>
        <taxon>Foraminifera</taxon>
        <taxon>Monothalamids</taxon>
        <taxon>Reticulomyxidae</taxon>
        <taxon>Reticulomyxa</taxon>
    </lineage>
</organism>
<evidence type="ECO:0000313" key="3">
    <source>
        <dbReference type="Proteomes" id="UP000023152"/>
    </source>
</evidence>
<reference evidence="2 3" key="1">
    <citation type="journal article" date="2013" name="Curr. Biol.">
        <title>The Genome of the Foraminiferan Reticulomyxa filosa.</title>
        <authorList>
            <person name="Glockner G."/>
            <person name="Hulsmann N."/>
            <person name="Schleicher M."/>
            <person name="Noegel A.A."/>
            <person name="Eichinger L."/>
            <person name="Gallinger C."/>
            <person name="Pawlowski J."/>
            <person name="Sierra R."/>
            <person name="Euteneuer U."/>
            <person name="Pillet L."/>
            <person name="Moustafa A."/>
            <person name="Platzer M."/>
            <person name="Groth M."/>
            <person name="Szafranski K."/>
            <person name="Schliwa M."/>
        </authorList>
    </citation>
    <scope>NUCLEOTIDE SEQUENCE [LARGE SCALE GENOMIC DNA]</scope>
</reference>
<evidence type="ECO:0000313" key="2">
    <source>
        <dbReference type="EMBL" id="ETO28676.1"/>
    </source>
</evidence>
<accession>X6NRM5</accession>
<dbReference type="Proteomes" id="UP000023152">
    <property type="component" value="Unassembled WGS sequence"/>
</dbReference>
<dbReference type="Gene3D" id="1.25.10.10">
    <property type="entry name" value="Leucine-rich Repeat Variant"/>
    <property type="match status" value="1"/>
</dbReference>
<dbReference type="Pfam" id="PF03810">
    <property type="entry name" value="IBN_N"/>
    <property type="match status" value="1"/>
</dbReference>
<feature type="non-terminal residue" evidence="2">
    <location>
        <position position="117"/>
    </location>
</feature>